<dbReference type="Proteomes" id="UP000231990">
    <property type="component" value="Unassembled WGS sequence"/>
</dbReference>
<dbReference type="Proteomes" id="UP000231962">
    <property type="component" value="Unassembled WGS sequence"/>
</dbReference>
<evidence type="ECO:0000313" key="2">
    <source>
        <dbReference type="EMBL" id="PJZ71044.1"/>
    </source>
</evidence>
<accession>A0A2M9ZR74</accession>
<proteinExistence type="predicted"/>
<gene>
    <name evidence="2" type="ORF">CH360_00500</name>
    <name evidence="3" type="ORF">CH373_00500</name>
</gene>
<dbReference type="EMBL" id="NPDY01000001">
    <property type="protein sequence ID" value="PJZ71044.1"/>
    <property type="molecule type" value="Genomic_DNA"/>
</dbReference>
<evidence type="ECO:0000313" key="3">
    <source>
        <dbReference type="EMBL" id="PJZ74576.1"/>
    </source>
</evidence>
<dbReference type="AlphaFoldDB" id="A0A2M9ZR74"/>
<keyword evidence="4" id="KW-1185">Reference proteome</keyword>
<sequence>MQSEESGSPSYIIYRQVSGFKDLLSAIKVNEFFPNTSGKVKSNSKVKKESRNSVRHSLDFFVT</sequence>
<reference evidence="4 5" key="1">
    <citation type="submission" date="2017-07" db="EMBL/GenBank/DDBJ databases">
        <title>Leptospira spp. isolated from tropical soils.</title>
        <authorList>
            <person name="Thibeaux R."/>
            <person name="Iraola G."/>
            <person name="Ferres I."/>
            <person name="Bierque E."/>
            <person name="Girault D."/>
            <person name="Soupe-Gilbert M.-E."/>
            <person name="Picardeau M."/>
            <person name="Goarant C."/>
        </authorList>
    </citation>
    <scope>NUCLEOTIDE SEQUENCE [LARGE SCALE GENOMIC DNA]</scope>
    <source>
        <strain evidence="3 5">FH1-B-B1</strain>
        <strain evidence="2 4">FH1-B-C1</strain>
    </source>
</reference>
<evidence type="ECO:0000313" key="4">
    <source>
        <dbReference type="Proteomes" id="UP000231962"/>
    </source>
</evidence>
<name>A0A2M9ZR74_9LEPT</name>
<evidence type="ECO:0000256" key="1">
    <source>
        <dbReference type="SAM" id="MobiDB-lite"/>
    </source>
</evidence>
<protein>
    <submittedName>
        <fullName evidence="3">Uncharacterized protein</fullName>
    </submittedName>
</protein>
<comment type="caution">
    <text evidence="3">The sequence shown here is derived from an EMBL/GenBank/DDBJ whole genome shotgun (WGS) entry which is preliminary data.</text>
</comment>
<feature type="compositionally biased region" description="Basic and acidic residues" evidence="1">
    <location>
        <begin position="46"/>
        <end position="63"/>
    </location>
</feature>
<dbReference type="EMBL" id="NPDZ01000001">
    <property type="protein sequence ID" value="PJZ74576.1"/>
    <property type="molecule type" value="Genomic_DNA"/>
</dbReference>
<organism evidence="3 5">
    <name type="scientific">Leptospira perolatii</name>
    <dbReference type="NCBI Taxonomy" id="2023191"/>
    <lineage>
        <taxon>Bacteria</taxon>
        <taxon>Pseudomonadati</taxon>
        <taxon>Spirochaetota</taxon>
        <taxon>Spirochaetia</taxon>
        <taxon>Leptospirales</taxon>
        <taxon>Leptospiraceae</taxon>
        <taxon>Leptospira</taxon>
    </lineage>
</organism>
<feature type="region of interest" description="Disordered" evidence="1">
    <location>
        <begin position="40"/>
        <end position="63"/>
    </location>
</feature>
<evidence type="ECO:0000313" key="5">
    <source>
        <dbReference type="Proteomes" id="UP000231990"/>
    </source>
</evidence>